<dbReference type="SUPFAM" id="SSF52540">
    <property type="entry name" value="P-loop containing nucleoside triphosphate hydrolases"/>
    <property type="match status" value="1"/>
</dbReference>
<organism evidence="1 2">
    <name type="scientific">Haladaptatus pallidirubidus</name>
    <dbReference type="NCBI Taxonomy" id="1008152"/>
    <lineage>
        <taxon>Archaea</taxon>
        <taxon>Methanobacteriati</taxon>
        <taxon>Methanobacteriota</taxon>
        <taxon>Stenosarchaea group</taxon>
        <taxon>Halobacteria</taxon>
        <taxon>Halobacteriales</taxon>
        <taxon>Haladaptataceae</taxon>
        <taxon>Haladaptatus</taxon>
    </lineage>
</organism>
<dbReference type="GeneID" id="68616590"/>
<evidence type="ECO:0008006" key="3">
    <source>
        <dbReference type="Google" id="ProtNLM"/>
    </source>
</evidence>
<proteinExistence type="predicted"/>
<dbReference type="Gene3D" id="3.40.50.300">
    <property type="entry name" value="P-loop containing nucleotide triphosphate hydrolases"/>
    <property type="match status" value="1"/>
</dbReference>
<name>A0AAV3UPQ5_9EURY</name>
<gene>
    <name evidence="1" type="ORF">GCM10025751_49480</name>
</gene>
<reference evidence="1 2" key="1">
    <citation type="journal article" date="2019" name="Int. J. Syst. Evol. Microbiol.">
        <title>The Global Catalogue of Microorganisms (GCM) 10K type strain sequencing project: providing services to taxonomists for standard genome sequencing and annotation.</title>
        <authorList>
            <consortium name="The Broad Institute Genomics Platform"/>
            <consortium name="The Broad Institute Genome Sequencing Center for Infectious Disease"/>
            <person name="Wu L."/>
            <person name="Ma J."/>
        </authorList>
    </citation>
    <scope>NUCLEOTIDE SEQUENCE [LARGE SCALE GENOMIC DNA]</scope>
    <source>
        <strain evidence="1 2">JCM 17504</strain>
    </source>
</reference>
<dbReference type="Proteomes" id="UP001501729">
    <property type="component" value="Unassembled WGS sequence"/>
</dbReference>
<evidence type="ECO:0000313" key="2">
    <source>
        <dbReference type="Proteomes" id="UP001501729"/>
    </source>
</evidence>
<dbReference type="InterPro" id="IPR027417">
    <property type="entry name" value="P-loop_NTPase"/>
</dbReference>
<evidence type="ECO:0000313" key="1">
    <source>
        <dbReference type="EMBL" id="GAA5062307.1"/>
    </source>
</evidence>
<dbReference type="RefSeq" id="WP_227777939.1">
    <property type="nucleotide sequence ID" value="NZ_BAABKX010000022.1"/>
</dbReference>
<keyword evidence="2" id="KW-1185">Reference proteome</keyword>
<comment type="caution">
    <text evidence="1">The sequence shown here is derived from an EMBL/GenBank/DDBJ whole genome shotgun (WGS) entry which is preliminary data.</text>
</comment>
<dbReference type="EMBL" id="BAABKX010000022">
    <property type="protein sequence ID" value="GAA5062307.1"/>
    <property type="molecule type" value="Genomic_DNA"/>
</dbReference>
<accession>A0AAV3UPQ5</accession>
<dbReference type="AlphaFoldDB" id="A0AAV3UPQ5"/>
<sequence length="78" mass="9089">MGLEEFTFDDPSFENEDVLRDHYRPDDLIERDRELEEYQAALKPVIKGSRPRNIFLYGQTGVGKTLATNMVLNRLQTD</sequence>
<protein>
    <recommendedName>
        <fullName evidence="3">Cell division control protein Cdc6</fullName>
    </recommendedName>
</protein>